<feature type="region of interest" description="Disordered" evidence="7">
    <location>
        <begin position="413"/>
        <end position="446"/>
    </location>
</feature>
<feature type="compositionally biased region" description="Acidic residues" evidence="7">
    <location>
        <begin position="729"/>
        <end position="746"/>
    </location>
</feature>
<dbReference type="GO" id="GO:0000049">
    <property type="term" value="F:tRNA binding"/>
    <property type="evidence" value="ECO:0007669"/>
    <property type="project" value="TreeGrafter"/>
</dbReference>
<evidence type="ECO:0008006" key="12">
    <source>
        <dbReference type="Google" id="ProtNLM"/>
    </source>
</evidence>
<feature type="compositionally biased region" description="Polar residues" evidence="7">
    <location>
        <begin position="679"/>
        <end position="692"/>
    </location>
</feature>
<organism evidence="10 11">
    <name type="scientific">Circinella minor</name>
    <dbReference type="NCBI Taxonomy" id="1195481"/>
    <lineage>
        <taxon>Eukaryota</taxon>
        <taxon>Fungi</taxon>
        <taxon>Fungi incertae sedis</taxon>
        <taxon>Mucoromycota</taxon>
        <taxon>Mucoromycotina</taxon>
        <taxon>Mucoromycetes</taxon>
        <taxon>Mucorales</taxon>
        <taxon>Lichtheimiaceae</taxon>
        <taxon>Circinella</taxon>
    </lineage>
</organism>
<sequence>MKHRFNSLDIRATVSNLKERLTGLRLQNIYDVNHKTFLLKFAKPDDKELVLIESGTRIHSTQFSREKNQHPTPFVAKIRKYLRTRRVTNVRQLGVDRIVDFEFAGGEKSLGFHIIVEFYAAGNVIFTDDKYNIMALLRVVNTEDTKMAVGDTYNIQTAVRDFEKFDPEKLQQVLRSTGPKQTLKKVLTINYDYGPAMIEHIILKADLDPTLKAATEFDSSIDSPMMQALIKSFQEAEEMVESTKNNVPKGYITLLPDVKQKEGEEDNRLEFYDEFHPYLYKQHESQPYKEFATFDSAVDEFFSAIEAQKLELKVRNQEESFMKKLQAVRKEQQNRVQSLIDQQTSNVRKAQLIELNLEMVEAAITIIRNAVASQMDWRDLHELVAEEKKRGNPIADIIHGLKLETNQITLILSEPEEDDDDSDDDSDEDSSDSESEEDQEEKSKAPVKVDVEIGLTAFANARKYYDQKKTTATKHEKTLKASSKAMKSAERKIRKDLKDTKITTSINKIRKPFWFEKFLWFISTEGHLVIAGKDMQQNEILVKRYLQKDDVYVHADLHGAASVIVKNKPDNAGKPIPPSTLFQAGIMSVCQSKAWDAKIVTSAYWVNADQVSKSAPTGEYLTTGSFMIRGKKNFLPPVQLVYGFGYLFKLDESSIGNHINDNKRLEQEEEEGADDEQQISNVQRQNDVTMTEKNAEQKQDESTTNGIPSERTGDEKKEETAVEQKYNNDDDDDDNSSSSEDEDEAFPDTQLAPTINNDKSTTSASSSSSPILQQQEGEWQKYDLEEYGEDADALPEFARASIKQQTDNKTNKQMISAKERRQMKKGKSAGESSTTKQTKSNKASAPKEAPTQQQSQTRGKRSKAKKIKQKYGDQDEEERQLRMELLGSNKGPQPKGKKAKKEAQLKAEKLAREKEREKQRAAMEAAREAEAEAAAEIDANQIVTEEGEDKEEIRQLLKEENITMLEENEAANLSILDSVTPNPLPEDIIHFAIPVCAPYTALQKYKYKVKLTPGTLKRGKAIKQAHSVFVNLNDATSREKELIKSVPDTEAINAMMSKVKVSAPNLEASKRKKGRK</sequence>
<feature type="compositionally biased region" description="Acidic residues" evidence="7">
    <location>
        <begin position="667"/>
        <end position="677"/>
    </location>
</feature>
<feature type="domain" description="NFACT protein C-terminal" evidence="9">
    <location>
        <begin position="970"/>
        <end position="1062"/>
    </location>
</feature>
<keyword evidence="4" id="KW-0963">Cytoplasm</keyword>
<dbReference type="OrthoDB" id="207084at2759"/>
<reference evidence="10 11" key="1">
    <citation type="submission" date="2020-12" db="EMBL/GenBank/DDBJ databases">
        <title>Metabolic potential, ecology and presence of endohyphal bacteria is reflected in genomic diversity of Mucoromycotina.</title>
        <authorList>
            <person name="Muszewska A."/>
            <person name="Okrasinska A."/>
            <person name="Steczkiewicz K."/>
            <person name="Drgas O."/>
            <person name="Orlowska M."/>
            <person name="Perlinska-Lenart U."/>
            <person name="Aleksandrzak-Piekarczyk T."/>
            <person name="Szatraj K."/>
            <person name="Zielenkiewicz U."/>
            <person name="Pilsyk S."/>
            <person name="Malc E."/>
            <person name="Mieczkowski P."/>
            <person name="Kruszewska J.S."/>
            <person name="Biernat P."/>
            <person name="Pawlowska J."/>
        </authorList>
    </citation>
    <scope>NUCLEOTIDE SEQUENCE [LARGE SCALE GENOMIC DNA]</scope>
    <source>
        <strain evidence="10 11">CBS 142.35</strain>
    </source>
</reference>
<name>A0A8H7RZR9_9FUNG</name>
<evidence type="ECO:0000256" key="1">
    <source>
        <dbReference type="ARBA" id="ARBA00004123"/>
    </source>
</evidence>
<keyword evidence="5" id="KW-0175">Coiled coil</keyword>
<dbReference type="InterPro" id="IPR008532">
    <property type="entry name" value="NFACT_RNA-bd"/>
</dbReference>
<dbReference type="PANTHER" id="PTHR15239:SF6">
    <property type="entry name" value="RIBOSOME QUALITY CONTROL COMPLEX SUBUNIT NEMF"/>
    <property type="match status" value="1"/>
</dbReference>
<feature type="compositionally biased region" description="Basic and acidic residues" evidence="7">
    <location>
        <begin position="711"/>
        <end position="728"/>
    </location>
</feature>
<feature type="region of interest" description="Disordered" evidence="7">
    <location>
        <begin position="665"/>
        <end position="933"/>
    </location>
</feature>
<feature type="compositionally biased region" description="Basic and acidic residues" evidence="7">
    <location>
        <begin position="901"/>
        <end position="930"/>
    </location>
</feature>
<evidence type="ECO:0000313" key="11">
    <source>
        <dbReference type="Proteomes" id="UP000646827"/>
    </source>
</evidence>
<evidence type="ECO:0000259" key="8">
    <source>
        <dbReference type="Pfam" id="PF05670"/>
    </source>
</evidence>
<gene>
    <name evidence="10" type="ORF">INT45_010377</name>
</gene>
<feature type="compositionally biased region" description="Low complexity" evidence="7">
    <location>
        <begin position="760"/>
        <end position="769"/>
    </location>
</feature>
<keyword evidence="11" id="KW-1185">Reference proteome</keyword>
<dbReference type="Pfam" id="PF11923">
    <property type="entry name" value="NFACT-C"/>
    <property type="match status" value="1"/>
</dbReference>
<evidence type="ECO:0000259" key="9">
    <source>
        <dbReference type="Pfam" id="PF11923"/>
    </source>
</evidence>
<dbReference type="EMBL" id="JAEPRB010000155">
    <property type="protein sequence ID" value="KAG2220009.1"/>
    <property type="molecule type" value="Genomic_DNA"/>
</dbReference>
<dbReference type="FunFam" id="2.30.310.10:FF:000001">
    <property type="entry name" value="Nuclear export mediator factor Nemf"/>
    <property type="match status" value="1"/>
</dbReference>
<evidence type="ECO:0000256" key="7">
    <source>
        <dbReference type="SAM" id="MobiDB-lite"/>
    </source>
</evidence>
<dbReference type="Pfam" id="PF05670">
    <property type="entry name" value="NFACT-R_1"/>
    <property type="match status" value="1"/>
</dbReference>
<dbReference type="GO" id="GO:1990112">
    <property type="term" value="C:RQC complex"/>
    <property type="evidence" value="ECO:0007669"/>
    <property type="project" value="TreeGrafter"/>
</dbReference>
<feature type="compositionally biased region" description="Basic residues" evidence="7">
    <location>
        <begin position="858"/>
        <end position="869"/>
    </location>
</feature>
<feature type="compositionally biased region" description="Acidic residues" evidence="7">
    <location>
        <begin position="414"/>
        <end position="440"/>
    </location>
</feature>
<feature type="compositionally biased region" description="Polar residues" evidence="7">
    <location>
        <begin position="830"/>
        <end position="843"/>
    </location>
</feature>
<dbReference type="PANTHER" id="PTHR15239">
    <property type="entry name" value="NUCLEAR EXPORT MEDIATOR FACTOR NEMF"/>
    <property type="match status" value="1"/>
</dbReference>
<dbReference type="GO" id="GO:0005634">
    <property type="term" value="C:nucleus"/>
    <property type="evidence" value="ECO:0007669"/>
    <property type="project" value="UniProtKB-SubCell"/>
</dbReference>
<feature type="compositionally biased region" description="Polar residues" evidence="7">
    <location>
        <begin position="802"/>
        <end position="814"/>
    </location>
</feature>
<evidence type="ECO:0000256" key="4">
    <source>
        <dbReference type="ARBA" id="ARBA00022490"/>
    </source>
</evidence>
<dbReference type="GO" id="GO:1990116">
    <property type="term" value="P:ribosome-associated ubiquitin-dependent protein catabolic process"/>
    <property type="evidence" value="ECO:0007669"/>
    <property type="project" value="TreeGrafter"/>
</dbReference>
<dbReference type="Proteomes" id="UP000646827">
    <property type="component" value="Unassembled WGS sequence"/>
</dbReference>
<dbReference type="InterPro" id="IPR021846">
    <property type="entry name" value="NFACT-C"/>
</dbReference>
<comment type="subcellular location">
    <subcellularLocation>
        <location evidence="2">Cytoplasm</location>
    </subcellularLocation>
    <subcellularLocation>
        <location evidence="1">Nucleus</location>
    </subcellularLocation>
</comment>
<comment type="caution">
    <text evidence="10">The sequence shown here is derived from an EMBL/GenBank/DDBJ whole genome shotgun (WGS) entry which is preliminary data.</text>
</comment>
<evidence type="ECO:0000256" key="5">
    <source>
        <dbReference type="ARBA" id="ARBA00023054"/>
    </source>
</evidence>
<dbReference type="AlphaFoldDB" id="A0A8H7RZR9"/>
<evidence type="ECO:0000256" key="3">
    <source>
        <dbReference type="ARBA" id="ARBA00008318"/>
    </source>
</evidence>
<dbReference type="InterPro" id="IPR051608">
    <property type="entry name" value="RQC_Subunit_NEMF"/>
</dbReference>
<comment type="similarity">
    <text evidence="3">Belongs to the NEMF family.</text>
</comment>
<proteinExistence type="inferred from homology"/>
<dbReference type="Pfam" id="PF05833">
    <property type="entry name" value="NFACT_N"/>
    <property type="match status" value="1"/>
</dbReference>
<dbReference type="Gene3D" id="2.30.310.10">
    <property type="entry name" value="ibrinogen binding protein from staphylococcus aureus domain"/>
    <property type="match status" value="1"/>
</dbReference>
<evidence type="ECO:0000313" key="10">
    <source>
        <dbReference type="EMBL" id="KAG2220009.1"/>
    </source>
</evidence>
<feature type="domain" description="NFACT RNA-binding" evidence="8">
    <location>
        <begin position="517"/>
        <end position="630"/>
    </location>
</feature>
<protein>
    <recommendedName>
        <fullName evidence="12">NFACT RNA-binding domain-containing protein</fullName>
    </recommendedName>
</protein>
<dbReference type="GO" id="GO:0043023">
    <property type="term" value="F:ribosomal large subunit binding"/>
    <property type="evidence" value="ECO:0007669"/>
    <property type="project" value="TreeGrafter"/>
</dbReference>
<dbReference type="GO" id="GO:0005737">
    <property type="term" value="C:cytoplasm"/>
    <property type="evidence" value="ECO:0007669"/>
    <property type="project" value="UniProtKB-SubCell"/>
</dbReference>
<evidence type="ECO:0000256" key="6">
    <source>
        <dbReference type="ARBA" id="ARBA00023242"/>
    </source>
</evidence>
<accession>A0A8H7RZR9</accession>
<keyword evidence="6" id="KW-0539">Nucleus</keyword>
<dbReference type="GO" id="GO:0072344">
    <property type="term" value="P:rescue of stalled ribosome"/>
    <property type="evidence" value="ECO:0007669"/>
    <property type="project" value="TreeGrafter"/>
</dbReference>
<evidence type="ECO:0000256" key="2">
    <source>
        <dbReference type="ARBA" id="ARBA00004496"/>
    </source>
</evidence>